<protein>
    <submittedName>
        <fullName evidence="2">Uncharacterized protein</fullName>
    </submittedName>
</protein>
<keyword evidence="3" id="KW-1185">Reference proteome</keyword>
<organism evidence="2 3">
    <name type="scientific">Botrytis byssoidea</name>
    <dbReference type="NCBI Taxonomy" id="139641"/>
    <lineage>
        <taxon>Eukaryota</taxon>
        <taxon>Fungi</taxon>
        <taxon>Dikarya</taxon>
        <taxon>Ascomycota</taxon>
        <taxon>Pezizomycotina</taxon>
        <taxon>Leotiomycetes</taxon>
        <taxon>Helotiales</taxon>
        <taxon>Sclerotiniaceae</taxon>
        <taxon>Botrytis</taxon>
    </lineage>
</organism>
<feature type="compositionally biased region" description="Acidic residues" evidence="1">
    <location>
        <begin position="1"/>
        <end position="11"/>
    </location>
</feature>
<evidence type="ECO:0000313" key="3">
    <source>
        <dbReference type="Proteomes" id="UP000710849"/>
    </source>
</evidence>
<reference evidence="2 3" key="1">
    <citation type="journal article" date="2020" name="Genome Biol. Evol.">
        <title>Comparative genomics of Sclerotiniaceae.</title>
        <authorList>
            <person name="Valero Jimenez C.A."/>
            <person name="Steentjes M."/>
            <person name="Scholten O.E."/>
            <person name="Van Kan J.A.L."/>
        </authorList>
    </citation>
    <scope>NUCLEOTIDE SEQUENCE [LARGE SCALE GENOMIC DNA]</scope>
    <source>
        <strain evidence="2 3">MUCL 94</strain>
    </source>
</reference>
<proteinExistence type="predicted"/>
<dbReference type="GeneID" id="62144048"/>
<sequence>MDDSMESQLELDLDRSLQDASSDFGSEPKGEPIFHASSNLGESGGEQAGAEDDSSPSLDKLRRSIVSTLDASIAKSDDLLSRRRGVQQPGLLKISDELLEMILGFLVEPQLSEIRPTGCSRLRTDRDQWNEEFKESVTTIQEMRLVCRRICNISSHFLLPTVRVELSAQSLARLDMISRHPTIGKGVRTAREKSPE</sequence>
<evidence type="ECO:0000313" key="2">
    <source>
        <dbReference type="EMBL" id="KAF7955200.1"/>
    </source>
</evidence>
<accession>A0A9P5M8T3</accession>
<gene>
    <name evidence="2" type="ORF">EAE97_000459</name>
</gene>
<feature type="region of interest" description="Disordered" evidence="1">
    <location>
        <begin position="1"/>
        <end position="58"/>
    </location>
</feature>
<comment type="caution">
    <text evidence="2">The sequence shown here is derived from an EMBL/GenBank/DDBJ whole genome shotgun (WGS) entry which is preliminary data.</text>
</comment>
<dbReference type="RefSeq" id="XP_038738330.1">
    <property type="nucleotide sequence ID" value="XM_038870969.1"/>
</dbReference>
<dbReference type="EMBL" id="RCSW01000001">
    <property type="protein sequence ID" value="KAF7955200.1"/>
    <property type="molecule type" value="Genomic_DNA"/>
</dbReference>
<dbReference type="Proteomes" id="UP000710849">
    <property type="component" value="Unassembled WGS sequence"/>
</dbReference>
<name>A0A9P5M8T3_9HELO</name>
<dbReference type="AlphaFoldDB" id="A0A9P5M8T3"/>
<evidence type="ECO:0000256" key="1">
    <source>
        <dbReference type="SAM" id="MobiDB-lite"/>
    </source>
</evidence>